<keyword evidence="3" id="KW-1185">Reference proteome</keyword>
<dbReference type="AlphaFoldDB" id="A0AA37WZD3"/>
<dbReference type="InterPro" id="IPR023373">
    <property type="entry name" value="YmcC_sf"/>
</dbReference>
<keyword evidence="1" id="KW-0732">Signal</keyword>
<comment type="caution">
    <text evidence="2">The sequence shown here is derived from an EMBL/GenBank/DDBJ whole genome shotgun (WGS) entry which is preliminary data.</text>
</comment>
<dbReference type="EMBL" id="BSPP01000002">
    <property type="protein sequence ID" value="GLS85519.1"/>
    <property type="molecule type" value="Genomic_DNA"/>
</dbReference>
<evidence type="ECO:0000313" key="2">
    <source>
        <dbReference type="EMBL" id="GLS85519.1"/>
    </source>
</evidence>
<dbReference type="Proteomes" id="UP001157355">
    <property type="component" value="Unassembled WGS sequence"/>
</dbReference>
<feature type="signal peptide" evidence="1">
    <location>
        <begin position="1"/>
        <end position="26"/>
    </location>
</feature>
<reference evidence="2 3" key="1">
    <citation type="journal article" date="2014" name="Int. J. Syst. Evol. Microbiol.">
        <title>Complete genome sequence of Corynebacterium casei LMG S-19264T (=DSM 44701T), isolated from a smear-ripened cheese.</title>
        <authorList>
            <consortium name="US DOE Joint Genome Institute (JGI-PGF)"/>
            <person name="Walter F."/>
            <person name="Albersmeier A."/>
            <person name="Kalinowski J."/>
            <person name="Ruckert C."/>
        </authorList>
    </citation>
    <scope>NUCLEOTIDE SEQUENCE [LARGE SCALE GENOMIC DNA]</scope>
    <source>
        <strain evidence="2 3">NBRC 111766</strain>
    </source>
</reference>
<proteinExistence type="predicted"/>
<dbReference type="InterPro" id="IPR021308">
    <property type="entry name" value="GfcB"/>
</dbReference>
<protein>
    <recommendedName>
        <fullName evidence="4">YjbF family lipoprotein</fullName>
    </recommendedName>
</protein>
<dbReference type="Gene3D" id="2.40.360.10">
    <property type="entry name" value="YmcC-like"/>
    <property type="match status" value="1"/>
</dbReference>
<feature type="chain" id="PRO_5041353260" description="YjbF family lipoprotein" evidence="1">
    <location>
        <begin position="27"/>
        <end position="199"/>
    </location>
</feature>
<accession>A0AA37WZD3</accession>
<evidence type="ECO:0000256" key="1">
    <source>
        <dbReference type="SAM" id="SignalP"/>
    </source>
</evidence>
<evidence type="ECO:0000313" key="3">
    <source>
        <dbReference type="Proteomes" id="UP001157355"/>
    </source>
</evidence>
<dbReference type="Pfam" id="PF11102">
    <property type="entry name" value="YjbF"/>
    <property type="match status" value="1"/>
</dbReference>
<evidence type="ECO:0008006" key="4">
    <source>
        <dbReference type="Google" id="ProtNLM"/>
    </source>
</evidence>
<dbReference type="SUPFAM" id="SSF159270">
    <property type="entry name" value="YmcC-like"/>
    <property type="match status" value="1"/>
</dbReference>
<name>A0AA37WZD3_9RHOB</name>
<gene>
    <name evidence="2" type="ORF">GCM10010873_04920</name>
</gene>
<sequence length="199" mass="21238">MGAVLEMTLHRSMLTLTALLSLTACAAPLVDKVVGRVAGISAGSAAVKPAEGAPQIWFTLTGRGIKFPMSLISQRDGVNVYGSKDGSQVFLRNGMLIGTRGFGRDLMSAATPTPASLRAGIAQPRSYYDLDGADTSLRHQFSCKIERDPADPNHVSELCVADIGTIRNEFWFDSAGSISKSRQWMSQGVGYAAVERKDG</sequence>
<organism evidence="2 3">
    <name type="scientific">Cypionkella aquatica</name>
    <dbReference type="NCBI Taxonomy" id="1756042"/>
    <lineage>
        <taxon>Bacteria</taxon>
        <taxon>Pseudomonadati</taxon>
        <taxon>Pseudomonadota</taxon>
        <taxon>Alphaproteobacteria</taxon>
        <taxon>Rhodobacterales</taxon>
        <taxon>Paracoccaceae</taxon>
        <taxon>Cypionkella</taxon>
    </lineage>
</organism>